<reference evidence="1 2" key="1">
    <citation type="submission" date="2023-10" db="EMBL/GenBank/DDBJ databases">
        <title>Genome-Wide Identification Analysis in wild type Solanum Pinnatisectum Reveals Some Genes Defensing Phytophthora Infestans.</title>
        <authorList>
            <person name="Sun C."/>
        </authorList>
    </citation>
    <scope>NUCLEOTIDE SEQUENCE [LARGE SCALE GENOMIC DNA]</scope>
    <source>
        <strain evidence="1">LQN</strain>
        <tissue evidence="1">Leaf</tissue>
    </source>
</reference>
<sequence>MVENDINSGKILSQAALKATTQVIKNGSGNLGGKKMKEDVANVVSDTKKKSKGHCTEDCQTLKSEVEKIIQPKMIVVQNDNPSNVT</sequence>
<protein>
    <submittedName>
        <fullName evidence="1">Uncharacterized protein</fullName>
    </submittedName>
</protein>
<name>A0AAV9MHA2_9SOLN</name>
<dbReference type="Proteomes" id="UP001311915">
    <property type="component" value="Unassembled WGS sequence"/>
</dbReference>
<dbReference type="AlphaFoldDB" id="A0AAV9MHA2"/>
<evidence type="ECO:0000313" key="2">
    <source>
        <dbReference type="Proteomes" id="UP001311915"/>
    </source>
</evidence>
<gene>
    <name evidence="1" type="ORF">R3W88_001104</name>
</gene>
<keyword evidence="2" id="KW-1185">Reference proteome</keyword>
<evidence type="ECO:0000313" key="1">
    <source>
        <dbReference type="EMBL" id="KAK4737407.1"/>
    </source>
</evidence>
<comment type="caution">
    <text evidence="1">The sequence shown here is derived from an EMBL/GenBank/DDBJ whole genome shotgun (WGS) entry which is preliminary data.</text>
</comment>
<dbReference type="EMBL" id="JAWPEI010000001">
    <property type="protein sequence ID" value="KAK4737407.1"/>
    <property type="molecule type" value="Genomic_DNA"/>
</dbReference>
<organism evidence="1 2">
    <name type="scientific">Solanum pinnatisectum</name>
    <name type="common">tansyleaf nightshade</name>
    <dbReference type="NCBI Taxonomy" id="50273"/>
    <lineage>
        <taxon>Eukaryota</taxon>
        <taxon>Viridiplantae</taxon>
        <taxon>Streptophyta</taxon>
        <taxon>Embryophyta</taxon>
        <taxon>Tracheophyta</taxon>
        <taxon>Spermatophyta</taxon>
        <taxon>Magnoliopsida</taxon>
        <taxon>eudicotyledons</taxon>
        <taxon>Gunneridae</taxon>
        <taxon>Pentapetalae</taxon>
        <taxon>asterids</taxon>
        <taxon>lamiids</taxon>
        <taxon>Solanales</taxon>
        <taxon>Solanaceae</taxon>
        <taxon>Solanoideae</taxon>
        <taxon>Solaneae</taxon>
        <taxon>Solanum</taxon>
    </lineage>
</organism>
<proteinExistence type="predicted"/>
<accession>A0AAV9MHA2</accession>